<accession>A0A9D2H3C2</accession>
<dbReference type="AlphaFoldDB" id="A0A9D2H3C2"/>
<dbReference type="Pfam" id="PF10396">
    <property type="entry name" value="TrmE_N"/>
    <property type="match status" value="1"/>
</dbReference>
<comment type="caution">
    <text evidence="2">The sequence shown here is derived from an EMBL/GenBank/DDBJ whole genome shotgun (WGS) entry which is preliminary data.</text>
</comment>
<proteinExistence type="predicted"/>
<gene>
    <name evidence="2" type="ORF">H9797_06230</name>
</gene>
<dbReference type="InterPro" id="IPR018948">
    <property type="entry name" value="GTP-bd_TrmE_N"/>
</dbReference>
<organism evidence="2 3">
    <name type="scientific">Candidatus Gallimonas gallistercoris</name>
    <dbReference type="NCBI Taxonomy" id="2838602"/>
    <lineage>
        <taxon>Bacteria</taxon>
        <taxon>Bacillati</taxon>
        <taxon>Bacillota</taxon>
        <taxon>Clostridia</taxon>
        <taxon>Candidatus Gallimonas</taxon>
    </lineage>
</organism>
<dbReference type="EMBL" id="DXAJ01000094">
    <property type="protein sequence ID" value="HJA02951.1"/>
    <property type="molecule type" value="Genomic_DNA"/>
</dbReference>
<dbReference type="InterPro" id="IPR027266">
    <property type="entry name" value="TrmE/GcvT-like"/>
</dbReference>
<sequence length="40" mass="4078">MELISAIATAQGAGGVSIIRVSGEGALSLARNMFSHQGEF</sequence>
<reference evidence="2" key="1">
    <citation type="journal article" date="2021" name="PeerJ">
        <title>Extensive microbial diversity within the chicken gut microbiome revealed by metagenomics and culture.</title>
        <authorList>
            <person name="Gilroy R."/>
            <person name="Ravi A."/>
            <person name="Getino M."/>
            <person name="Pursley I."/>
            <person name="Horton D.L."/>
            <person name="Alikhan N.F."/>
            <person name="Baker D."/>
            <person name="Gharbi K."/>
            <person name="Hall N."/>
            <person name="Watson M."/>
            <person name="Adriaenssens E.M."/>
            <person name="Foster-Nyarko E."/>
            <person name="Jarju S."/>
            <person name="Secka A."/>
            <person name="Antonio M."/>
            <person name="Oren A."/>
            <person name="Chaudhuri R.R."/>
            <person name="La Ragione R."/>
            <person name="Hildebrand F."/>
            <person name="Pallen M.J."/>
        </authorList>
    </citation>
    <scope>NUCLEOTIDE SEQUENCE</scope>
    <source>
        <strain evidence="2">CHK156-179</strain>
    </source>
</reference>
<reference evidence="2" key="2">
    <citation type="submission" date="2021-04" db="EMBL/GenBank/DDBJ databases">
        <authorList>
            <person name="Gilroy R."/>
        </authorList>
    </citation>
    <scope>NUCLEOTIDE SEQUENCE</scope>
    <source>
        <strain evidence="2">CHK156-179</strain>
    </source>
</reference>
<name>A0A9D2H3C2_9FIRM</name>
<dbReference type="SUPFAM" id="SSF103025">
    <property type="entry name" value="Folate-binding domain"/>
    <property type="match status" value="1"/>
</dbReference>
<feature type="domain" description="GTP-binding protein TrmE N-terminal" evidence="1">
    <location>
        <begin position="4"/>
        <end position="37"/>
    </location>
</feature>
<protein>
    <recommendedName>
        <fullName evidence="1">GTP-binding protein TrmE N-terminal domain-containing protein</fullName>
    </recommendedName>
</protein>
<evidence type="ECO:0000313" key="3">
    <source>
        <dbReference type="Proteomes" id="UP000824221"/>
    </source>
</evidence>
<evidence type="ECO:0000313" key="2">
    <source>
        <dbReference type="EMBL" id="HJA02951.1"/>
    </source>
</evidence>
<dbReference type="Proteomes" id="UP000824221">
    <property type="component" value="Unassembled WGS sequence"/>
</dbReference>
<evidence type="ECO:0000259" key="1">
    <source>
        <dbReference type="Pfam" id="PF10396"/>
    </source>
</evidence>
<dbReference type="Gene3D" id="3.30.1360.120">
    <property type="entry name" value="Probable tRNA modification gtpase trme, domain 1"/>
    <property type="match status" value="1"/>
</dbReference>